<comment type="caution">
    <text evidence="1">The sequence shown here is derived from an EMBL/GenBank/DDBJ whole genome shotgun (WGS) entry which is preliminary data.</text>
</comment>
<dbReference type="AlphaFoldDB" id="A0ABD5XNV8"/>
<dbReference type="PROSITE" id="PS51257">
    <property type="entry name" value="PROKAR_LIPOPROTEIN"/>
    <property type="match status" value="1"/>
</dbReference>
<keyword evidence="2" id="KW-1185">Reference proteome</keyword>
<gene>
    <name evidence="1" type="ORF">ACFQRB_10085</name>
</gene>
<protein>
    <submittedName>
        <fullName evidence="1">Uncharacterized protein</fullName>
    </submittedName>
</protein>
<dbReference type="Proteomes" id="UP001596368">
    <property type="component" value="Unassembled WGS sequence"/>
</dbReference>
<dbReference type="PROSITE" id="PS51318">
    <property type="entry name" value="TAT"/>
    <property type="match status" value="1"/>
</dbReference>
<reference evidence="1 2" key="1">
    <citation type="journal article" date="2019" name="Int. J. Syst. Evol. Microbiol.">
        <title>The Global Catalogue of Microorganisms (GCM) 10K type strain sequencing project: providing services to taxonomists for standard genome sequencing and annotation.</title>
        <authorList>
            <consortium name="The Broad Institute Genomics Platform"/>
            <consortium name="The Broad Institute Genome Sequencing Center for Infectious Disease"/>
            <person name="Wu L."/>
            <person name="Ma J."/>
        </authorList>
    </citation>
    <scope>NUCLEOTIDE SEQUENCE [LARGE SCALE GENOMIC DNA]</scope>
    <source>
        <strain evidence="1 2">DT92</strain>
    </source>
</reference>
<accession>A0ABD5XNV8</accession>
<dbReference type="EMBL" id="JBHSZG010000001">
    <property type="protein sequence ID" value="MFC7136748.1"/>
    <property type="molecule type" value="Genomic_DNA"/>
</dbReference>
<proteinExistence type="predicted"/>
<evidence type="ECO:0000313" key="2">
    <source>
        <dbReference type="Proteomes" id="UP001596368"/>
    </source>
</evidence>
<name>A0ABD5XNV8_9EURY</name>
<evidence type="ECO:0000313" key="1">
    <source>
        <dbReference type="EMBL" id="MFC7136748.1"/>
    </source>
</evidence>
<organism evidence="1 2">
    <name type="scientific">Halobaculum litoreum</name>
    <dbReference type="NCBI Taxonomy" id="3031998"/>
    <lineage>
        <taxon>Archaea</taxon>
        <taxon>Methanobacteriati</taxon>
        <taxon>Methanobacteriota</taxon>
        <taxon>Stenosarchaea group</taxon>
        <taxon>Halobacteria</taxon>
        <taxon>Halobacteriales</taxon>
        <taxon>Haloferacaceae</taxon>
        <taxon>Halobaculum</taxon>
    </lineage>
</organism>
<dbReference type="InterPro" id="IPR006311">
    <property type="entry name" value="TAT_signal"/>
</dbReference>
<sequence>MDRTRRRVLGGIASGLTAGAAGCLGGTSGGRQTADGTDTATTSTATTTADTSYTASIVPAGEVTFPDVPETWLCYNGGWADMAFALGQRDGFLTAGNMIPGFFFEPFGLDVPRKTTCRRWPTGTRAGGTRRCSTKPTRT</sequence>